<dbReference type="Proteomes" id="UP000501891">
    <property type="component" value="Chromosome"/>
</dbReference>
<dbReference type="Gene3D" id="3.40.50.2300">
    <property type="match status" value="1"/>
</dbReference>
<dbReference type="PANTHER" id="PTHR44591:SF3">
    <property type="entry name" value="RESPONSE REGULATORY DOMAIN-CONTAINING PROTEIN"/>
    <property type="match status" value="1"/>
</dbReference>
<sequence length="140" mass="14834">MQQESGHGDPMRVLIVEDEAITALHLESLVSQLGYEVCSVEATGEGAVAAAAAHKPDLVLMDVRLAGELDGIAAACQIRRQFGIPSLLVTAYSDDRTKQRAEHCKTMGMLSKPYTATQVEQMLARATTALGGEMGGTCEA</sequence>
<evidence type="ECO:0000256" key="1">
    <source>
        <dbReference type="ARBA" id="ARBA00022553"/>
    </source>
</evidence>
<evidence type="ECO:0000256" key="2">
    <source>
        <dbReference type="PROSITE-ProRule" id="PRU00169"/>
    </source>
</evidence>
<keyword evidence="5" id="KW-1185">Reference proteome</keyword>
<dbReference type="InterPro" id="IPR011006">
    <property type="entry name" value="CheY-like_superfamily"/>
</dbReference>
<dbReference type="KEGG" id="acru:HHL28_05860"/>
<gene>
    <name evidence="4" type="ORF">HHL28_05860</name>
</gene>
<name>A0A858R5M5_9PROT</name>
<evidence type="ECO:0000313" key="4">
    <source>
        <dbReference type="EMBL" id="QJE72687.1"/>
    </source>
</evidence>
<feature type="domain" description="Response regulatory" evidence="3">
    <location>
        <begin position="12"/>
        <end position="127"/>
    </location>
</feature>
<protein>
    <submittedName>
        <fullName evidence="4">Response regulator</fullName>
    </submittedName>
</protein>
<evidence type="ECO:0000259" key="3">
    <source>
        <dbReference type="PROSITE" id="PS50110"/>
    </source>
</evidence>
<dbReference type="PANTHER" id="PTHR44591">
    <property type="entry name" value="STRESS RESPONSE REGULATOR PROTEIN 1"/>
    <property type="match status" value="1"/>
</dbReference>
<reference evidence="4" key="1">
    <citation type="submission" date="2020-04" db="EMBL/GenBank/DDBJ databases">
        <title>A desert anoxygenic phototrophic bacterium fixes CO2 using RubisCO under aerobic conditions.</title>
        <authorList>
            <person name="Tang K."/>
        </authorList>
    </citation>
    <scope>NUCLEOTIDE SEQUENCE [LARGE SCALE GENOMIC DNA]</scope>
    <source>
        <strain evidence="4">MIMtkB3</strain>
    </source>
</reference>
<accession>A0A858R5M5</accession>
<dbReference type="SUPFAM" id="SSF52172">
    <property type="entry name" value="CheY-like"/>
    <property type="match status" value="1"/>
</dbReference>
<dbReference type="GO" id="GO:0000160">
    <property type="term" value="P:phosphorelay signal transduction system"/>
    <property type="evidence" value="ECO:0007669"/>
    <property type="project" value="InterPro"/>
</dbReference>
<keyword evidence="1 2" id="KW-0597">Phosphoprotein</keyword>
<dbReference type="SMART" id="SM00448">
    <property type="entry name" value="REC"/>
    <property type="match status" value="1"/>
</dbReference>
<organism evidence="4 5">
    <name type="scientific">Aerophototrophica crusticola</name>
    <dbReference type="NCBI Taxonomy" id="1709002"/>
    <lineage>
        <taxon>Bacteria</taxon>
        <taxon>Pseudomonadati</taxon>
        <taxon>Pseudomonadota</taxon>
        <taxon>Alphaproteobacteria</taxon>
        <taxon>Rhodospirillales</taxon>
        <taxon>Rhodospirillaceae</taxon>
        <taxon>Aerophototrophica</taxon>
    </lineage>
</organism>
<proteinExistence type="predicted"/>
<dbReference type="Pfam" id="PF00072">
    <property type="entry name" value="Response_reg"/>
    <property type="match status" value="1"/>
</dbReference>
<dbReference type="AlphaFoldDB" id="A0A858R5M5"/>
<feature type="modified residue" description="4-aspartylphosphate" evidence="2">
    <location>
        <position position="62"/>
    </location>
</feature>
<dbReference type="CDD" id="cd17534">
    <property type="entry name" value="REC_DC-like"/>
    <property type="match status" value="1"/>
</dbReference>
<dbReference type="InterPro" id="IPR001789">
    <property type="entry name" value="Sig_transdc_resp-reg_receiver"/>
</dbReference>
<evidence type="ECO:0000313" key="5">
    <source>
        <dbReference type="Proteomes" id="UP000501891"/>
    </source>
</evidence>
<dbReference type="InterPro" id="IPR050595">
    <property type="entry name" value="Bact_response_regulator"/>
</dbReference>
<dbReference type="EMBL" id="CP051775">
    <property type="protein sequence ID" value="QJE72687.1"/>
    <property type="molecule type" value="Genomic_DNA"/>
</dbReference>
<dbReference type="PROSITE" id="PS50110">
    <property type="entry name" value="RESPONSE_REGULATORY"/>
    <property type="match status" value="1"/>
</dbReference>